<dbReference type="AlphaFoldDB" id="A0A1T5B4K9"/>
<name>A0A1T5B4K9_9FLAO</name>
<dbReference type="EMBL" id="FUYL01000003">
    <property type="protein sequence ID" value="SKB42194.1"/>
    <property type="molecule type" value="Genomic_DNA"/>
</dbReference>
<proteinExistence type="predicted"/>
<dbReference type="RefSeq" id="WP_200811592.1">
    <property type="nucleotide sequence ID" value="NZ_FUYL01000003.1"/>
</dbReference>
<reference evidence="3" key="1">
    <citation type="submission" date="2017-02" db="EMBL/GenBank/DDBJ databases">
        <authorList>
            <person name="Varghese N."/>
            <person name="Submissions S."/>
        </authorList>
    </citation>
    <scope>NUCLEOTIDE SEQUENCE [LARGE SCALE GENOMIC DNA]</scope>
    <source>
        <strain evidence="3">DSM 23546</strain>
    </source>
</reference>
<accession>A0A1T5B4K9</accession>
<gene>
    <name evidence="2" type="ORF">SAMN05660866_01414</name>
</gene>
<evidence type="ECO:0000313" key="2">
    <source>
        <dbReference type="EMBL" id="SKB42194.1"/>
    </source>
</evidence>
<evidence type="ECO:0000313" key="3">
    <source>
        <dbReference type="Proteomes" id="UP000190339"/>
    </source>
</evidence>
<dbReference type="Proteomes" id="UP000190339">
    <property type="component" value="Unassembled WGS sequence"/>
</dbReference>
<evidence type="ECO:0000256" key="1">
    <source>
        <dbReference type="SAM" id="MobiDB-lite"/>
    </source>
</evidence>
<feature type="region of interest" description="Disordered" evidence="1">
    <location>
        <begin position="17"/>
        <end position="40"/>
    </location>
</feature>
<keyword evidence="3" id="KW-1185">Reference proteome</keyword>
<protein>
    <submittedName>
        <fullName evidence="2">Uncharacterized protein</fullName>
    </submittedName>
</protein>
<feature type="compositionally biased region" description="Low complexity" evidence="1">
    <location>
        <begin position="17"/>
        <end position="31"/>
    </location>
</feature>
<organism evidence="2 3">
    <name type="scientific">Maribacter arcticus</name>
    <dbReference type="NCBI Taxonomy" id="561365"/>
    <lineage>
        <taxon>Bacteria</taxon>
        <taxon>Pseudomonadati</taxon>
        <taxon>Bacteroidota</taxon>
        <taxon>Flavobacteriia</taxon>
        <taxon>Flavobacteriales</taxon>
        <taxon>Flavobacteriaceae</taxon>
        <taxon>Maribacter</taxon>
    </lineage>
</organism>
<sequence>MTALLLISVATAQDGTITPLETPEEPTAIPLNTGGVDDQPVLRDLVSPMGRSNG</sequence>